<evidence type="ECO:0000256" key="10">
    <source>
        <dbReference type="ARBA" id="ARBA00030834"/>
    </source>
</evidence>
<evidence type="ECO:0000256" key="1">
    <source>
        <dbReference type="ARBA" id="ARBA00004123"/>
    </source>
</evidence>
<gene>
    <name evidence="13" type="ORF">PPYR_02458</name>
</gene>
<dbReference type="Gene3D" id="1.10.10.1440">
    <property type="entry name" value="PHAX RNA-binding domain"/>
    <property type="match status" value="1"/>
</dbReference>
<evidence type="ECO:0000256" key="5">
    <source>
        <dbReference type="ARBA" id="ARBA00022448"/>
    </source>
</evidence>
<keyword evidence="6" id="KW-0963">Cytoplasm</keyword>
<proteinExistence type="inferred from homology"/>
<keyword evidence="8" id="KW-0653">Protein transport</keyword>
<accession>A0A5N4B7G4</accession>
<dbReference type="PANTHER" id="PTHR13135:SF0">
    <property type="entry name" value="PHOSPHORYLATED ADAPTER RNA EXPORT PROTEIN"/>
    <property type="match status" value="1"/>
</dbReference>
<dbReference type="InterPro" id="IPR039047">
    <property type="entry name" value="PHAX"/>
</dbReference>
<dbReference type="GO" id="GO:0005634">
    <property type="term" value="C:nucleus"/>
    <property type="evidence" value="ECO:0007669"/>
    <property type="project" value="UniProtKB-SubCell"/>
</dbReference>
<dbReference type="AlphaFoldDB" id="A0A5N4B7G4"/>
<dbReference type="InterPro" id="IPR019385">
    <property type="entry name" value="PHAX_RNA-binding_domain"/>
</dbReference>
<evidence type="ECO:0000259" key="12">
    <source>
        <dbReference type="Pfam" id="PF10258"/>
    </source>
</evidence>
<feature type="domain" description="Phosphorylated adapter RNA export protein RNA-binding" evidence="12">
    <location>
        <begin position="232"/>
        <end position="314"/>
    </location>
</feature>
<comment type="subcellular location">
    <subcellularLocation>
        <location evidence="2">Cytoplasm</location>
    </subcellularLocation>
    <subcellularLocation>
        <location evidence="1">Nucleus</location>
    </subcellularLocation>
</comment>
<evidence type="ECO:0000256" key="8">
    <source>
        <dbReference type="ARBA" id="ARBA00022927"/>
    </source>
</evidence>
<feature type="compositionally biased region" description="Basic and acidic residues" evidence="11">
    <location>
        <begin position="383"/>
        <end position="399"/>
    </location>
</feature>
<organism evidence="13 14">
    <name type="scientific">Photinus pyralis</name>
    <name type="common">Common eastern firefly</name>
    <name type="synonym">Lampyris pyralis</name>
    <dbReference type="NCBI Taxonomy" id="7054"/>
    <lineage>
        <taxon>Eukaryota</taxon>
        <taxon>Metazoa</taxon>
        <taxon>Ecdysozoa</taxon>
        <taxon>Arthropoda</taxon>
        <taxon>Hexapoda</taxon>
        <taxon>Insecta</taxon>
        <taxon>Pterygota</taxon>
        <taxon>Neoptera</taxon>
        <taxon>Endopterygota</taxon>
        <taxon>Coleoptera</taxon>
        <taxon>Polyphaga</taxon>
        <taxon>Elateriformia</taxon>
        <taxon>Elateroidea</taxon>
        <taxon>Lampyridae</taxon>
        <taxon>Lampyrinae</taxon>
        <taxon>Photinus</taxon>
    </lineage>
</organism>
<feature type="region of interest" description="Disordered" evidence="11">
    <location>
        <begin position="362"/>
        <end position="400"/>
    </location>
</feature>
<feature type="region of interest" description="Disordered" evidence="11">
    <location>
        <begin position="97"/>
        <end position="125"/>
    </location>
</feature>
<dbReference type="FunFam" id="1.10.10.1440:FF:000001">
    <property type="entry name" value="phosphorylated adapter RNA export protein-like"/>
    <property type="match status" value="1"/>
</dbReference>
<dbReference type="GO" id="GO:0006408">
    <property type="term" value="P:snRNA export from nucleus"/>
    <property type="evidence" value="ECO:0007669"/>
    <property type="project" value="InterPro"/>
</dbReference>
<comment type="caution">
    <text evidence="13">The sequence shown here is derived from an EMBL/GenBank/DDBJ whole genome shotgun (WGS) entry which is preliminary data.</text>
</comment>
<protein>
    <recommendedName>
        <fullName evidence="4">Phosphorylated adapter RNA export protein</fullName>
    </recommendedName>
    <alternativeName>
        <fullName evidence="10">RNA U small nuclear RNA export adapter protein</fullName>
    </alternativeName>
</protein>
<dbReference type="InterPro" id="IPR038092">
    <property type="entry name" value="PHAX_RNA-binding_sf"/>
</dbReference>
<evidence type="ECO:0000256" key="3">
    <source>
        <dbReference type="ARBA" id="ARBA00006094"/>
    </source>
</evidence>
<keyword evidence="5" id="KW-0813">Transport</keyword>
<name>A0A5N4B7G4_PHOPY</name>
<evidence type="ECO:0000256" key="2">
    <source>
        <dbReference type="ARBA" id="ARBA00004496"/>
    </source>
</evidence>
<dbReference type="Pfam" id="PF10258">
    <property type="entry name" value="PHAX_RNA-bd"/>
    <property type="match status" value="1"/>
</dbReference>
<evidence type="ECO:0000256" key="9">
    <source>
        <dbReference type="ARBA" id="ARBA00023242"/>
    </source>
</evidence>
<evidence type="ECO:0000256" key="11">
    <source>
        <dbReference type="SAM" id="MobiDB-lite"/>
    </source>
</evidence>
<feature type="compositionally biased region" description="Acidic residues" evidence="11">
    <location>
        <begin position="97"/>
        <end position="111"/>
    </location>
</feature>
<keyword evidence="14" id="KW-1185">Reference proteome</keyword>
<sequence length="428" mass="48941">MTIVFLYKKSSSVIGGYLHRTVHFPQKTKLKCLTLKELITFINSILCTLITQIMDAEEPLEEGEILDTSLHEYTPLERPPNYSELFAARFPPIQDAESEEEFESTSESDSDDGGKKLKRPKLKLKPQAVSSKSNFRKKYDIWSTRVQEDLLLENLVNCDVSQVDRSRSVETYSKNYVPFLTSNKRTNSDRYKVNLRLPKKSRHTDEDSETVQATARVILDVHATVEDSEDDIAKDIANKLFEEKEDLIKTIVATAGKAKALELFKETQRIEKGGGMMIMNQTRRRTPGGVFLFLVKHDNNITREQMMTIFNEERMKYKQEVRLKRKLKLQQIKQKIAASKRNCEQNLPELLTRAELCAKNQERTKKETQDVIVKNPPPSPVTDGHDNSTDGMENAKDTDVTTESCVLGRSIVSYDDDCIDVGADMDLF</sequence>
<dbReference type="GO" id="GO:0005737">
    <property type="term" value="C:cytoplasm"/>
    <property type="evidence" value="ECO:0007669"/>
    <property type="project" value="UniProtKB-SubCell"/>
</dbReference>
<keyword evidence="9" id="KW-0539">Nucleus</keyword>
<dbReference type="InParanoid" id="A0A5N4B7G4"/>
<keyword evidence="7" id="KW-0694">RNA-binding</keyword>
<dbReference type="Proteomes" id="UP000327044">
    <property type="component" value="Unassembled WGS sequence"/>
</dbReference>
<dbReference type="GO" id="GO:0015031">
    <property type="term" value="P:protein transport"/>
    <property type="evidence" value="ECO:0007669"/>
    <property type="project" value="UniProtKB-KW"/>
</dbReference>
<reference evidence="13 14" key="1">
    <citation type="journal article" date="2018" name="Elife">
        <title>Firefly genomes illuminate parallel origins of bioluminescence in beetles.</title>
        <authorList>
            <person name="Fallon T.R."/>
            <person name="Lower S.E."/>
            <person name="Chang C.H."/>
            <person name="Bessho-Uehara M."/>
            <person name="Martin G.J."/>
            <person name="Bewick A.J."/>
            <person name="Behringer M."/>
            <person name="Debat H.J."/>
            <person name="Wong I."/>
            <person name="Day J.C."/>
            <person name="Suvorov A."/>
            <person name="Silva C.J."/>
            <person name="Stanger-Hall K.F."/>
            <person name="Hall D.W."/>
            <person name="Schmitz R.J."/>
            <person name="Nelson D.R."/>
            <person name="Lewis S.M."/>
            <person name="Shigenobu S."/>
            <person name="Bybee S.M."/>
            <person name="Larracuente A.M."/>
            <person name="Oba Y."/>
            <person name="Weng J.K."/>
        </authorList>
    </citation>
    <scope>NUCLEOTIDE SEQUENCE [LARGE SCALE GENOMIC DNA]</scope>
    <source>
        <strain evidence="13">1611_PpyrPB1</strain>
        <tissue evidence="13">Whole body</tissue>
    </source>
</reference>
<dbReference type="GO" id="GO:0003723">
    <property type="term" value="F:RNA binding"/>
    <property type="evidence" value="ECO:0007669"/>
    <property type="project" value="UniProtKB-KW"/>
</dbReference>
<dbReference type="PANTHER" id="PTHR13135">
    <property type="entry name" value="CYTOSOLIC RESINIFERATOXIN BINDING PROTEIN RBP-26"/>
    <property type="match status" value="1"/>
</dbReference>
<evidence type="ECO:0000256" key="4">
    <source>
        <dbReference type="ARBA" id="ARBA00016856"/>
    </source>
</evidence>
<evidence type="ECO:0000313" key="13">
    <source>
        <dbReference type="EMBL" id="KAB0805488.1"/>
    </source>
</evidence>
<comment type="similarity">
    <text evidence="3">Belongs to the PHAX family.</text>
</comment>
<dbReference type="EMBL" id="VVIM01000001">
    <property type="protein sequence ID" value="KAB0805488.1"/>
    <property type="molecule type" value="Genomic_DNA"/>
</dbReference>
<evidence type="ECO:0000256" key="6">
    <source>
        <dbReference type="ARBA" id="ARBA00022490"/>
    </source>
</evidence>
<evidence type="ECO:0000313" key="14">
    <source>
        <dbReference type="Proteomes" id="UP000327044"/>
    </source>
</evidence>
<dbReference type="FunCoup" id="A0A5N4B7G4">
    <property type="interactions" value="1289"/>
</dbReference>
<evidence type="ECO:0000256" key="7">
    <source>
        <dbReference type="ARBA" id="ARBA00022884"/>
    </source>
</evidence>